<keyword evidence="1" id="KW-0812">Transmembrane</keyword>
<accession>I3SUX9</accession>
<reference evidence="2" key="1">
    <citation type="submission" date="2012-05" db="EMBL/GenBank/DDBJ databases">
        <authorList>
            <person name="Krishnakumar V."/>
            <person name="Cheung F."/>
            <person name="Xiao Y."/>
            <person name="Chan A."/>
            <person name="Moskal W.A."/>
            <person name="Town C.D."/>
        </authorList>
    </citation>
    <scope>NUCLEOTIDE SEQUENCE</scope>
</reference>
<proteinExistence type="evidence at transcript level"/>
<keyword evidence="1" id="KW-0472">Membrane</keyword>
<evidence type="ECO:0000313" key="2">
    <source>
        <dbReference type="EMBL" id="AFK44071.1"/>
    </source>
</evidence>
<sequence>METPISSRAMQSLSIFLLLFLELLTIGIQLMFSGESKLTQYWTGITLIYDMEQ</sequence>
<protein>
    <recommendedName>
        <fullName evidence="3">Transmembrane protein</fullName>
    </recommendedName>
</protein>
<organism evidence="2">
    <name type="scientific">Medicago truncatula</name>
    <name type="common">Barrel medic</name>
    <name type="synonym">Medicago tribuloides</name>
    <dbReference type="NCBI Taxonomy" id="3880"/>
    <lineage>
        <taxon>Eukaryota</taxon>
        <taxon>Viridiplantae</taxon>
        <taxon>Streptophyta</taxon>
        <taxon>Embryophyta</taxon>
        <taxon>Tracheophyta</taxon>
        <taxon>Spermatophyta</taxon>
        <taxon>Magnoliopsida</taxon>
        <taxon>eudicotyledons</taxon>
        <taxon>Gunneridae</taxon>
        <taxon>Pentapetalae</taxon>
        <taxon>rosids</taxon>
        <taxon>fabids</taxon>
        <taxon>Fabales</taxon>
        <taxon>Fabaceae</taxon>
        <taxon>Papilionoideae</taxon>
        <taxon>50 kb inversion clade</taxon>
        <taxon>NPAAA clade</taxon>
        <taxon>Hologalegina</taxon>
        <taxon>IRL clade</taxon>
        <taxon>Trifolieae</taxon>
        <taxon>Medicago</taxon>
    </lineage>
</organism>
<keyword evidence="1" id="KW-1133">Transmembrane helix</keyword>
<evidence type="ECO:0000256" key="1">
    <source>
        <dbReference type="SAM" id="Phobius"/>
    </source>
</evidence>
<name>I3SUX9_MEDTR</name>
<dbReference type="EMBL" id="BT144277">
    <property type="protein sequence ID" value="AFK44071.1"/>
    <property type="molecule type" value="mRNA"/>
</dbReference>
<feature type="transmembrane region" description="Helical" evidence="1">
    <location>
        <begin position="12"/>
        <end position="32"/>
    </location>
</feature>
<evidence type="ECO:0008006" key="3">
    <source>
        <dbReference type="Google" id="ProtNLM"/>
    </source>
</evidence>
<dbReference type="AlphaFoldDB" id="I3SUX9"/>